<keyword evidence="3 7" id="KW-0732">Signal</keyword>
<evidence type="ECO:0000256" key="3">
    <source>
        <dbReference type="ARBA" id="ARBA00022729"/>
    </source>
</evidence>
<dbReference type="GO" id="GO:0006665">
    <property type="term" value="P:sphingolipid metabolic process"/>
    <property type="evidence" value="ECO:0007669"/>
    <property type="project" value="InterPro"/>
</dbReference>
<evidence type="ECO:0000313" key="11">
    <source>
        <dbReference type="Proteomes" id="UP000274504"/>
    </source>
</evidence>
<reference evidence="10 11" key="2">
    <citation type="submission" date="2018-11" db="EMBL/GenBank/DDBJ databases">
        <authorList>
            <consortium name="Pathogen Informatics"/>
        </authorList>
    </citation>
    <scope>NUCLEOTIDE SEQUENCE [LARGE SCALE GENOMIC DNA]</scope>
</reference>
<dbReference type="STRING" id="6216.A0A0R3STC1"/>
<feature type="domain" description="Saposin B-type" evidence="8">
    <location>
        <begin position="529"/>
        <end position="610"/>
    </location>
</feature>
<dbReference type="FunFam" id="1.10.225.10:FF:000002">
    <property type="entry name" value="prosaposin isoform X2"/>
    <property type="match status" value="2"/>
</dbReference>
<dbReference type="InterPro" id="IPR011001">
    <property type="entry name" value="Saposin-like"/>
</dbReference>
<evidence type="ECO:0000313" key="12">
    <source>
        <dbReference type="WBParaSite" id="HDID_0000863901-mRNA-1"/>
    </source>
</evidence>
<accession>A0A0R3STC1</accession>
<dbReference type="PROSITE" id="PS51110">
    <property type="entry name" value="SAP_A"/>
    <property type="match status" value="1"/>
</dbReference>
<keyword evidence="4" id="KW-0677">Repeat</keyword>
<dbReference type="WBParaSite" id="HDID_0000863901-mRNA-1">
    <property type="protein sequence ID" value="HDID_0000863901-mRNA-1"/>
    <property type="gene ID" value="HDID_0000863901"/>
</dbReference>
<evidence type="ECO:0000256" key="1">
    <source>
        <dbReference type="ARBA" id="ARBA00004613"/>
    </source>
</evidence>
<evidence type="ECO:0000259" key="9">
    <source>
        <dbReference type="PROSITE" id="PS51110"/>
    </source>
</evidence>
<evidence type="ECO:0000256" key="5">
    <source>
        <dbReference type="ARBA" id="ARBA00023157"/>
    </source>
</evidence>
<dbReference type="PRINTS" id="PR01797">
    <property type="entry name" value="SAPOSIN"/>
</dbReference>
<evidence type="ECO:0000256" key="4">
    <source>
        <dbReference type="ARBA" id="ARBA00022737"/>
    </source>
</evidence>
<dbReference type="InterPro" id="IPR008373">
    <property type="entry name" value="Saposin"/>
</dbReference>
<dbReference type="GO" id="GO:0005576">
    <property type="term" value="C:extracellular region"/>
    <property type="evidence" value="ECO:0007669"/>
    <property type="project" value="UniProtKB-SubCell"/>
</dbReference>
<dbReference type="Pfam" id="PF02199">
    <property type="entry name" value="SapA"/>
    <property type="match status" value="2"/>
</dbReference>
<dbReference type="OrthoDB" id="69496at2759"/>
<comment type="subcellular location">
    <subcellularLocation>
        <location evidence="1">Secreted</location>
    </subcellularLocation>
</comment>
<dbReference type="GO" id="GO:0016020">
    <property type="term" value="C:membrane"/>
    <property type="evidence" value="ECO:0007669"/>
    <property type="project" value="GOC"/>
</dbReference>
<keyword evidence="6" id="KW-0325">Glycoprotein</keyword>
<dbReference type="InterPro" id="IPR007856">
    <property type="entry name" value="SapB_1"/>
</dbReference>
<dbReference type="SMART" id="SM00162">
    <property type="entry name" value="SAPA"/>
    <property type="match status" value="1"/>
</dbReference>
<dbReference type="PROSITE" id="PS50015">
    <property type="entry name" value="SAP_B"/>
    <property type="match status" value="5"/>
</dbReference>
<dbReference type="InterPro" id="IPR051428">
    <property type="entry name" value="Sphingo_Act-Surfact_Prot"/>
</dbReference>
<dbReference type="InterPro" id="IPR003119">
    <property type="entry name" value="SAP_A"/>
</dbReference>
<feature type="domain" description="Saposin B-type" evidence="8">
    <location>
        <begin position="442"/>
        <end position="522"/>
    </location>
</feature>
<dbReference type="AlphaFoldDB" id="A0A0R3STC1"/>
<feature type="domain" description="Saposin A-type" evidence="9">
    <location>
        <begin position="864"/>
        <end position="904"/>
    </location>
</feature>
<dbReference type="Gene3D" id="1.10.225.10">
    <property type="entry name" value="Saposin-like"/>
    <property type="match status" value="6"/>
</dbReference>
<evidence type="ECO:0000256" key="7">
    <source>
        <dbReference type="SAM" id="SignalP"/>
    </source>
</evidence>
<reference evidence="12" key="1">
    <citation type="submission" date="2017-02" db="UniProtKB">
        <authorList>
            <consortium name="WormBaseParasite"/>
        </authorList>
    </citation>
    <scope>IDENTIFICATION</scope>
</reference>
<dbReference type="GO" id="GO:0005764">
    <property type="term" value="C:lysosome"/>
    <property type="evidence" value="ECO:0007669"/>
    <property type="project" value="InterPro"/>
</dbReference>
<sequence>MVRCLGLFALLCAFSLGESFLFSGAGEASLCRSYFTARDEGLIEKCEYLWLYATVFQSDIQSIDCQSCKHQLKNNNYSALSKILKIRQKLDVGIGEIKDLHKKLNDESLLCALIGQCYRDSFVLPSLKFKVNTTCDDCKKIFDDVRGLLQDNDTKNAVAGYLKKAICFELPLQVIDICKHTIDSYIGVLMDLAASEIESGPICSVFGLCSTPKILAKAQLKSDGAYSWIKRPAPVGFEFFHSRLSPPKQSEDSTACTECINVFSRIRDETKDPQFDQVLKNVVKDKLCESFGYFKSMCEAAVSSEVDSMIDNASKMNITDLCFFFNQCKQNVSAEARAFKASLYNRFSQKALEFPFLCPICEKMFEKVFALIMNNRSEAAIVWALEEVCYILPSETRHKCLDFFEECSDFIVHEIIEGTTPKLLCMSIGICNTFGVPQVPVQNSECQLCKTIVDIIYQNIEENATKEEIIKEFDNVCSHLPYVRDQCKLLVDKYASQVIDMLVQGMPAGEVCQKLGFCKAPSTLLKSKVGDSCVICEGIVAELYIKLQDNVTIDRIKYYLETLCNVAPSSFSDRCRSMVEQNTAAIIDMIIQKYSPRKVCEELSICYYHLHAKTDKCDVCKEIIDYIYTRLEDDATADHIEKVLETVCQYMPTDELKSTCHEYVRAYTQVLIDLLVRNVQPQEICQDIHLCPPHFIVQSLCSGDPSIICRDNYTAKLCSREAFCREFFWQRPDEGDSKTRRPTVRNRYDCRKLDTMEERCSDARLMRLCGFESFCLNFKGSLVELSEACQFCRNLLAQRLTYGSSGVDCSLYVNPEDKRVCERIRKLKLSGRTSFNSLESICKKNELCVNKIPLPPSSPSEAKNILGGDPCLWGPSVTCRDLDIAARCGVTTYCQQNVWKGKDSERRIGLHLVDCDRPLDVICISPDLRYCGSEVLEKCRIYSTSQSIGDMRNEMCKDRPLSFCSDPKMVELCGMGEYCEAMSMTPTPTPPTTQVDDAPIDPRCRLGAAFVCQNYQNAVLCGEVELCRTRGFWL</sequence>
<evidence type="ECO:0000256" key="2">
    <source>
        <dbReference type="ARBA" id="ARBA00022525"/>
    </source>
</evidence>
<keyword evidence="5" id="KW-1015">Disulfide bond</keyword>
<dbReference type="Pfam" id="PF05184">
    <property type="entry name" value="SapB_1"/>
    <property type="match status" value="3"/>
</dbReference>
<name>A0A0R3STC1_HYMDI</name>
<dbReference type="PANTHER" id="PTHR11480">
    <property type="entry name" value="SAPOSIN-RELATED"/>
    <property type="match status" value="1"/>
</dbReference>
<dbReference type="SMART" id="SM00741">
    <property type="entry name" value="SapB"/>
    <property type="match status" value="6"/>
</dbReference>
<evidence type="ECO:0000259" key="8">
    <source>
        <dbReference type="PROSITE" id="PS50015"/>
    </source>
</evidence>
<dbReference type="SUPFAM" id="SSF47862">
    <property type="entry name" value="Saposin"/>
    <property type="match status" value="6"/>
</dbReference>
<keyword evidence="2" id="KW-0964">Secreted</keyword>
<dbReference type="Pfam" id="PF03489">
    <property type="entry name" value="SapB_2"/>
    <property type="match status" value="3"/>
</dbReference>
<feature type="domain" description="Saposin B-type" evidence="8">
    <location>
        <begin position="131"/>
        <end position="213"/>
    </location>
</feature>
<evidence type="ECO:0000313" key="10">
    <source>
        <dbReference type="EMBL" id="VDL60955.1"/>
    </source>
</evidence>
<feature type="chain" id="PRO_5043131475" evidence="7">
    <location>
        <begin position="20"/>
        <end position="1034"/>
    </location>
</feature>
<feature type="domain" description="Saposin B-type" evidence="8">
    <location>
        <begin position="354"/>
        <end position="435"/>
    </location>
</feature>
<dbReference type="InterPro" id="IPR008138">
    <property type="entry name" value="SapB_2"/>
</dbReference>
<proteinExistence type="predicted"/>
<organism evidence="12">
    <name type="scientific">Hymenolepis diminuta</name>
    <name type="common">Rat tapeworm</name>
    <dbReference type="NCBI Taxonomy" id="6216"/>
    <lineage>
        <taxon>Eukaryota</taxon>
        <taxon>Metazoa</taxon>
        <taxon>Spiralia</taxon>
        <taxon>Lophotrochozoa</taxon>
        <taxon>Platyhelminthes</taxon>
        <taxon>Cestoda</taxon>
        <taxon>Eucestoda</taxon>
        <taxon>Cyclophyllidea</taxon>
        <taxon>Hymenolepididae</taxon>
        <taxon>Hymenolepis</taxon>
    </lineage>
</organism>
<dbReference type="Proteomes" id="UP000274504">
    <property type="component" value="Unassembled WGS sequence"/>
</dbReference>
<dbReference type="EMBL" id="UYSG01011114">
    <property type="protein sequence ID" value="VDL60955.1"/>
    <property type="molecule type" value="Genomic_DNA"/>
</dbReference>
<evidence type="ECO:0000256" key="6">
    <source>
        <dbReference type="ARBA" id="ARBA00023180"/>
    </source>
</evidence>
<gene>
    <name evidence="10" type="ORF">HDID_LOCUS8637</name>
</gene>
<feature type="domain" description="Saposin B-type" evidence="8">
    <location>
        <begin position="613"/>
        <end position="695"/>
    </location>
</feature>
<protein>
    <submittedName>
        <fullName evidence="12">Proactivator polypeptide</fullName>
    </submittedName>
</protein>
<feature type="signal peptide" evidence="7">
    <location>
        <begin position="1"/>
        <end position="19"/>
    </location>
</feature>
<dbReference type="InterPro" id="IPR008139">
    <property type="entry name" value="SaposinB_dom"/>
</dbReference>